<reference evidence="1" key="1">
    <citation type="submission" date="2022-10" db="EMBL/GenBank/DDBJ databases">
        <authorList>
            <person name="Chen Y."/>
            <person name="Dougan E. K."/>
            <person name="Chan C."/>
            <person name="Rhodes N."/>
            <person name="Thang M."/>
        </authorList>
    </citation>
    <scope>NUCLEOTIDE SEQUENCE</scope>
</reference>
<gene>
    <name evidence="1" type="ORF">C1SCF055_LOCUS42518</name>
</gene>
<keyword evidence="3" id="KW-1185">Reference proteome</keyword>
<evidence type="ECO:0000313" key="3">
    <source>
        <dbReference type="Proteomes" id="UP001152797"/>
    </source>
</evidence>
<organism evidence="1">
    <name type="scientific">Cladocopium goreaui</name>
    <dbReference type="NCBI Taxonomy" id="2562237"/>
    <lineage>
        <taxon>Eukaryota</taxon>
        <taxon>Sar</taxon>
        <taxon>Alveolata</taxon>
        <taxon>Dinophyceae</taxon>
        <taxon>Suessiales</taxon>
        <taxon>Symbiodiniaceae</taxon>
        <taxon>Cladocopium</taxon>
    </lineage>
</organism>
<dbReference type="AlphaFoldDB" id="A0A9P1GN45"/>
<accession>A0A9P1GN45</accession>
<proteinExistence type="predicted"/>
<comment type="caution">
    <text evidence="1">The sequence shown here is derived from an EMBL/GenBank/DDBJ whole genome shotgun (WGS) entry which is preliminary data.</text>
</comment>
<evidence type="ECO:0000313" key="2">
    <source>
        <dbReference type="EMBL" id="CAL1171284.1"/>
    </source>
</evidence>
<protein>
    <submittedName>
        <fullName evidence="1">Uncharacterized protein</fullName>
    </submittedName>
</protein>
<sequence length="489" mass="55981">MTDLLQQLAEGRLLSPDELHVDDLFEGLMEPAEVRQTVKQWLEDINRDQKNHIEVGSAPCCQRKMLPKPFAQAFRVLAISQGWAWEAVCQAVFAMQAFLEHPETRLKEFAEEIHDRGPSIPAFAGLAASDRKSSLVKWVSGMMIDVPELPDDVRSGTTVCNDGTLRGLREALSNYSRGGLISDEVAAGRFDVQHYAWVHLVLGQREATAEAMKPTYGGFQKRFSLIFPPAAAEQDNELPCTGAMALCTRMSRLMARQGKQKQIMVLDTEARTLFKAVVMGVQDLIRDHDQLDPFLLQKVKLHDTDILRYTNVVRRMLQTLQGQSDEARAEASLVEVVYALHQWHRQLQYHAAFYRWAKDKWPQAGLQAPAQPAQAEKQLSHKLWVQKEWLTSPRFRGEVTWNKARDIVRHKLAYRNCSDVRRALQEAISDMIDKGLLNKSTENVAEQPESRKRKTIEKYSRVPFSILRRYPDKIEYCNDVLNINMEEQE</sequence>
<evidence type="ECO:0000313" key="1">
    <source>
        <dbReference type="EMBL" id="CAI4017909.1"/>
    </source>
</evidence>
<dbReference type="Proteomes" id="UP001152797">
    <property type="component" value="Unassembled WGS sequence"/>
</dbReference>
<name>A0A9P1GN45_9DINO</name>
<dbReference type="EMBL" id="CAMXCT020006663">
    <property type="protein sequence ID" value="CAL1171284.1"/>
    <property type="molecule type" value="Genomic_DNA"/>
</dbReference>
<dbReference type="EMBL" id="CAMXCT010006663">
    <property type="protein sequence ID" value="CAI4017909.1"/>
    <property type="molecule type" value="Genomic_DNA"/>
</dbReference>
<dbReference type="EMBL" id="CAMXCT030006663">
    <property type="protein sequence ID" value="CAL4805221.1"/>
    <property type="molecule type" value="Genomic_DNA"/>
</dbReference>
<reference evidence="2" key="2">
    <citation type="submission" date="2024-04" db="EMBL/GenBank/DDBJ databases">
        <authorList>
            <person name="Chen Y."/>
            <person name="Shah S."/>
            <person name="Dougan E. K."/>
            <person name="Thang M."/>
            <person name="Chan C."/>
        </authorList>
    </citation>
    <scope>NUCLEOTIDE SEQUENCE [LARGE SCALE GENOMIC DNA]</scope>
</reference>